<feature type="domain" description="Doubled CXXCH motif" evidence="2">
    <location>
        <begin position="3"/>
        <end position="33"/>
    </location>
</feature>
<gene>
    <name evidence="3" type="ORF">MNBD_PLANCTO03-1089</name>
</gene>
<organism evidence="3">
    <name type="scientific">hydrothermal vent metagenome</name>
    <dbReference type="NCBI Taxonomy" id="652676"/>
    <lineage>
        <taxon>unclassified sequences</taxon>
        <taxon>metagenomes</taxon>
        <taxon>ecological metagenomes</taxon>
    </lineage>
</organism>
<feature type="non-terminal residue" evidence="3">
    <location>
        <position position="1"/>
    </location>
</feature>
<protein>
    <recommendedName>
        <fullName evidence="2">Doubled CXXCH motif domain-containing protein</fullName>
    </recommendedName>
</protein>
<dbReference type="NCBIfam" id="TIGR01905">
    <property type="entry name" value="paired_CXXCH_1"/>
    <property type="match status" value="1"/>
</dbReference>
<feature type="compositionally biased region" description="Pro residues" evidence="1">
    <location>
        <begin position="81"/>
        <end position="93"/>
    </location>
</feature>
<accession>A0A3B1DGV4</accession>
<sequence>VACLWCHAPHESPYAALFKGPVRQVCSACHAPGMLGTDETPEHLPDAEESCLDCHFGHGGTSRFFLREHGDREYGEGMAPPSEPAAPEPPVPAPESIDESAASGDQDQAPAETEPEP</sequence>
<evidence type="ECO:0000259" key="2">
    <source>
        <dbReference type="Pfam" id="PF09699"/>
    </source>
</evidence>
<reference evidence="3" key="1">
    <citation type="submission" date="2018-06" db="EMBL/GenBank/DDBJ databases">
        <authorList>
            <person name="Zhirakovskaya E."/>
        </authorList>
    </citation>
    <scope>NUCLEOTIDE SEQUENCE</scope>
</reference>
<dbReference type="SUPFAM" id="SSF48695">
    <property type="entry name" value="Multiheme cytochromes"/>
    <property type="match status" value="1"/>
</dbReference>
<name>A0A3B1DGV4_9ZZZZ</name>
<dbReference type="InterPro" id="IPR010177">
    <property type="entry name" value="Paired_CXXCH_1"/>
</dbReference>
<dbReference type="EMBL" id="UOGK01000565">
    <property type="protein sequence ID" value="VAX41589.1"/>
    <property type="molecule type" value="Genomic_DNA"/>
</dbReference>
<proteinExistence type="predicted"/>
<evidence type="ECO:0000313" key="3">
    <source>
        <dbReference type="EMBL" id="VAX41589.1"/>
    </source>
</evidence>
<dbReference type="AlphaFoldDB" id="A0A3B1DGV4"/>
<feature type="region of interest" description="Disordered" evidence="1">
    <location>
        <begin position="68"/>
        <end position="117"/>
    </location>
</feature>
<dbReference type="InterPro" id="IPR036280">
    <property type="entry name" value="Multihaem_cyt_sf"/>
</dbReference>
<evidence type="ECO:0000256" key="1">
    <source>
        <dbReference type="SAM" id="MobiDB-lite"/>
    </source>
</evidence>
<dbReference type="Pfam" id="PF09699">
    <property type="entry name" value="Paired_CXXCH_1"/>
    <property type="match status" value="1"/>
</dbReference>